<evidence type="ECO:0000313" key="8">
    <source>
        <dbReference type="EMBL" id="EEV16897.1"/>
    </source>
</evidence>
<dbReference type="GO" id="GO:0016114">
    <property type="term" value="P:terpenoid biosynthetic process"/>
    <property type="evidence" value="ECO:0007669"/>
    <property type="project" value="UniProtKB-UniRule"/>
</dbReference>
<proteinExistence type="inferred from homology"/>
<dbReference type="GO" id="GO:0050515">
    <property type="term" value="F:4-(cytidine 5'-diphospho)-2-C-methyl-D-erythritol kinase activity"/>
    <property type="evidence" value="ECO:0007669"/>
    <property type="project" value="UniProtKB-UniRule"/>
</dbReference>
<name>C8PIZ2_9BACT</name>
<keyword evidence="6" id="KW-0414">Isoprene biosynthesis</keyword>
<dbReference type="Pfam" id="PF00288">
    <property type="entry name" value="GHMP_kinases_N"/>
    <property type="match status" value="1"/>
</dbReference>
<dbReference type="InterPro" id="IPR004424">
    <property type="entry name" value="IspE"/>
</dbReference>
<evidence type="ECO:0000256" key="4">
    <source>
        <dbReference type="ARBA" id="ARBA00022777"/>
    </source>
</evidence>
<organism evidence="8 9">
    <name type="scientific">Campylobacter gracilis RM3268</name>
    <dbReference type="NCBI Taxonomy" id="553220"/>
    <lineage>
        <taxon>Bacteria</taxon>
        <taxon>Pseudomonadati</taxon>
        <taxon>Campylobacterota</taxon>
        <taxon>Epsilonproteobacteria</taxon>
        <taxon>Campylobacterales</taxon>
        <taxon>Campylobacteraceae</taxon>
        <taxon>Campylobacter</taxon>
    </lineage>
</organism>
<comment type="similarity">
    <text evidence="6">Belongs to the GHMP kinase family. IspE subfamily.</text>
</comment>
<evidence type="ECO:0000256" key="1">
    <source>
        <dbReference type="ARBA" id="ARBA00017473"/>
    </source>
</evidence>
<dbReference type="InterPro" id="IPR006204">
    <property type="entry name" value="GHMP_kinase_N_dom"/>
</dbReference>
<dbReference type="PANTHER" id="PTHR43527:SF2">
    <property type="entry name" value="4-DIPHOSPHOCYTIDYL-2-C-METHYL-D-ERYTHRITOL KINASE, CHLOROPLASTIC"/>
    <property type="match status" value="1"/>
</dbReference>
<sequence>MKAYAKINVFLKVVGTRGGYHEIASRFVLRRELFDEISFERASGFALECDAAQIADNIILKAKAALERAGFARELAEFFSSHKIVLKKRIPIGAGLGGGSSDAAAFLRLANEELNLKISRERLTKIAQNIGADVAFFVSGLEAANVRGIGEIIEPFEDSLPAIEILTPAIFCSTGAVYNEFRASFMQNIDATQARQMLSLSSEQLLAQYGGFQLNDLFAPCIKLYPQMDRYRDMFLSGSGSSVFFLK</sequence>
<dbReference type="NCBIfam" id="NF003216">
    <property type="entry name" value="PRK04181.1"/>
    <property type="match status" value="1"/>
</dbReference>
<evidence type="ECO:0000256" key="6">
    <source>
        <dbReference type="HAMAP-Rule" id="MF_00061"/>
    </source>
</evidence>
<dbReference type="NCBIfam" id="TIGR00154">
    <property type="entry name" value="ispE"/>
    <property type="match status" value="1"/>
</dbReference>
<dbReference type="EC" id="2.7.1.148" evidence="6"/>
<dbReference type="Proteomes" id="UP000005709">
    <property type="component" value="Unassembled WGS sequence"/>
</dbReference>
<comment type="pathway">
    <text evidence="6">Isoprenoid biosynthesis; isopentenyl diphosphate biosynthesis via DXP pathway; isopentenyl diphosphate from 1-deoxy-D-xylulose 5-phosphate: step 3/6.</text>
</comment>
<evidence type="ECO:0000256" key="3">
    <source>
        <dbReference type="ARBA" id="ARBA00022741"/>
    </source>
</evidence>
<gene>
    <name evidence="6 8" type="primary">ispE</name>
    <name evidence="8" type="ORF">CAMGR0001_1191</name>
</gene>
<feature type="active site" evidence="6">
    <location>
        <position position="133"/>
    </location>
</feature>
<dbReference type="eggNOG" id="COG1947">
    <property type="taxonomic scope" value="Bacteria"/>
</dbReference>
<feature type="active site" evidence="6">
    <location>
        <position position="6"/>
    </location>
</feature>
<dbReference type="EMBL" id="ACYG01000027">
    <property type="protein sequence ID" value="EEV16897.1"/>
    <property type="molecule type" value="Genomic_DNA"/>
</dbReference>
<dbReference type="STRING" id="824.CGRAC_0954"/>
<dbReference type="InterPro" id="IPR014721">
    <property type="entry name" value="Ribsml_uS5_D2-typ_fold_subgr"/>
</dbReference>
<comment type="caution">
    <text evidence="8">The sequence shown here is derived from an EMBL/GenBank/DDBJ whole genome shotgun (WGS) entry which is preliminary data.</text>
</comment>
<dbReference type="HAMAP" id="MF_00061">
    <property type="entry name" value="IspE"/>
    <property type="match status" value="1"/>
</dbReference>
<accession>C8PIZ2</accession>
<dbReference type="Gene3D" id="3.30.230.10">
    <property type="match status" value="1"/>
</dbReference>
<dbReference type="PIRSF" id="PIRSF010376">
    <property type="entry name" value="IspE"/>
    <property type="match status" value="1"/>
</dbReference>
<keyword evidence="4 6" id="KW-0418">Kinase</keyword>
<comment type="catalytic activity">
    <reaction evidence="6">
        <text>4-CDP-2-C-methyl-D-erythritol + ATP = 4-CDP-2-C-methyl-D-erythritol 2-phosphate + ADP + H(+)</text>
        <dbReference type="Rhea" id="RHEA:18437"/>
        <dbReference type="ChEBI" id="CHEBI:15378"/>
        <dbReference type="ChEBI" id="CHEBI:30616"/>
        <dbReference type="ChEBI" id="CHEBI:57823"/>
        <dbReference type="ChEBI" id="CHEBI:57919"/>
        <dbReference type="ChEBI" id="CHEBI:456216"/>
        <dbReference type="EC" id="2.7.1.148"/>
    </reaction>
</comment>
<dbReference type="SUPFAM" id="SSF54211">
    <property type="entry name" value="Ribosomal protein S5 domain 2-like"/>
    <property type="match status" value="1"/>
</dbReference>
<evidence type="ECO:0000256" key="2">
    <source>
        <dbReference type="ARBA" id="ARBA00022679"/>
    </source>
</evidence>
<dbReference type="Gene3D" id="3.30.70.890">
    <property type="entry name" value="GHMP kinase, C-terminal domain"/>
    <property type="match status" value="1"/>
</dbReference>
<keyword evidence="3 6" id="KW-0547">Nucleotide-binding</keyword>
<dbReference type="SUPFAM" id="SSF55060">
    <property type="entry name" value="GHMP Kinase, C-terminal domain"/>
    <property type="match status" value="1"/>
</dbReference>
<dbReference type="PANTHER" id="PTHR43527">
    <property type="entry name" value="4-DIPHOSPHOCYTIDYL-2-C-METHYL-D-ERYTHRITOL KINASE, CHLOROPLASTIC"/>
    <property type="match status" value="1"/>
</dbReference>
<evidence type="ECO:0000256" key="5">
    <source>
        <dbReference type="ARBA" id="ARBA00022840"/>
    </source>
</evidence>
<keyword evidence="9" id="KW-1185">Reference proteome</keyword>
<dbReference type="InterPro" id="IPR020568">
    <property type="entry name" value="Ribosomal_Su5_D2-typ_SF"/>
</dbReference>
<evidence type="ECO:0000259" key="7">
    <source>
        <dbReference type="Pfam" id="PF00288"/>
    </source>
</evidence>
<dbReference type="GO" id="GO:0005524">
    <property type="term" value="F:ATP binding"/>
    <property type="evidence" value="ECO:0007669"/>
    <property type="project" value="UniProtKB-UniRule"/>
</dbReference>
<protein>
    <recommendedName>
        <fullName evidence="1 6">4-diphosphocytidyl-2-C-methyl-D-erythritol kinase</fullName>
        <shortName evidence="6">CMK</shortName>
        <ecNumber evidence="6">2.7.1.148</ecNumber>
    </recommendedName>
    <alternativeName>
        <fullName evidence="6">4-(cytidine-5'-diphospho)-2-C-methyl-D-erythritol kinase</fullName>
    </alternativeName>
</protein>
<keyword evidence="5 6" id="KW-0067">ATP-binding</keyword>
<dbReference type="GO" id="GO:0019288">
    <property type="term" value="P:isopentenyl diphosphate biosynthetic process, methylerythritol 4-phosphate pathway"/>
    <property type="evidence" value="ECO:0007669"/>
    <property type="project" value="UniProtKB-UniRule"/>
</dbReference>
<dbReference type="OrthoDB" id="9809438at2"/>
<keyword evidence="2 6" id="KW-0808">Transferase</keyword>
<dbReference type="UniPathway" id="UPA00056">
    <property type="reaction ID" value="UER00094"/>
</dbReference>
<dbReference type="InterPro" id="IPR036554">
    <property type="entry name" value="GHMP_kinase_C_sf"/>
</dbReference>
<feature type="domain" description="GHMP kinase N-terminal" evidence="7">
    <location>
        <begin position="60"/>
        <end position="140"/>
    </location>
</feature>
<evidence type="ECO:0000313" key="9">
    <source>
        <dbReference type="Proteomes" id="UP000005709"/>
    </source>
</evidence>
<dbReference type="RefSeq" id="WP_005871761.1">
    <property type="nucleotide sequence ID" value="NZ_ACYG01000027.1"/>
</dbReference>
<reference evidence="8 9" key="1">
    <citation type="submission" date="2009-07" db="EMBL/GenBank/DDBJ databases">
        <authorList>
            <person name="Madupu R."/>
            <person name="Sebastian Y."/>
            <person name="Durkin A.S."/>
            <person name="Torralba M."/>
            <person name="Methe B."/>
            <person name="Sutton G.G."/>
            <person name="Strausberg R.L."/>
            <person name="Nelson K.E."/>
        </authorList>
    </citation>
    <scope>NUCLEOTIDE SEQUENCE [LARGE SCALE GENOMIC DNA]</scope>
    <source>
        <strain evidence="8 9">RM3268</strain>
    </source>
</reference>
<comment type="function">
    <text evidence="6">Catalyzes the phosphorylation of the position 2 hydroxy group of 4-diphosphocytidyl-2C-methyl-D-erythritol.</text>
</comment>
<dbReference type="AlphaFoldDB" id="C8PIZ2"/>
<feature type="binding site" evidence="6">
    <location>
        <begin position="91"/>
        <end position="101"/>
    </location>
    <ligand>
        <name>ATP</name>
        <dbReference type="ChEBI" id="CHEBI:30616"/>
    </ligand>
</feature>